<proteinExistence type="predicted"/>
<organism evidence="1 2">
    <name type="scientific">Skermanella aerolata</name>
    <dbReference type="NCBI Taxonomy" id="393310"/>
    <lineage>
        <taxon>Bacteria</taxon>
        <taxon>Pseudomonadati</taxon>
        <taxon>Pseudomonadota</taxon>
        <taxon>Alphaproteobacteria</taxon>
        <taxon>Rhodospirillales</taxon>
        <taxon>Azospirillaceae</taxon>
        <taxon>Skermanella</taxon>
    </lineage>
</organism>
<dbReference type="RefSeq" id="WP_044436718.1">
    <property type="nucleotide sequence ID" value="NZ_BJYZ01000055.1"/>
</dbReference>
<gene>
    <name evidence="1" type="ORF">SAE02_70870</name>
</gene>
<comment type="caution">
    <text evidence="1">The sequence shown here is derived from an EMBL/GenBank/DDBJ whole genome shotgun (WGS) entry which is preliminary data.</text>
</comment>
<keyword evidence="2" id="KW-1185">Reference proteome</keyword>
<dbReference type="AlphaFoldDB" id="A0A512E2I6"/>
<accession>A0A512E2I6</accession>
<evidence type="ECO:0000313" key="2">
    <source>
        <dbReference type="Proteomes" id="UP000321523"/>
    </source>
</evidence>
<evidence type="ECO:0000313" key="1">
    <source>
        <dbReference type="EMBL" id="GEO42939.1"/>
    </source>
</evidence>
<name>A0A512E2I6_9PROT</name>
<sequence length="94" mass="10829">MTSFHLITDDEFAQFSAVLRENGWREQDFELQEEELDQAQAEVETCTGQLGIRNLLTQAVEVYRLGPGWEWVGDFARDLSNGRFGQPPRKSPRL</sequence>
<protein>
    <submittedName>
        <fullName evidence="1">Uncharacterized protein</fullName>
    </submittedName>
</protein>
<dbReference type="Proteomes" id="UP000321523">
    <property type="component" value="Unassembled WGS sequence"/>
</dbReference>
<dbReference type="EMBL" id="BJYZ01000055">
    <property type="protein sequence ID" value="GEO42939.1"/>
    <property type="molecule type" value="Genomic_DNA"/>
</dbReference>
<reference evidence="1 2" key="1">
    <citation type="submission" date="2019-07" db="EMBL/GenBank/DDBJ databases">
        <title>Whole genome shotgun sequence of Skermanella aerolata NBRC 106429.</title>
        <authorList>
            <person name="Hosoyama A."/>
            <person name="Uohara A."/>
            <person name="Ohji S."/>
            <person name="Ichikawa N."/>
        </authorList>
    </citation>
    <scope>NUCLEOTIDE SEQUENCE [LARGE SCALE GENOMIC DNA]</scope>
    <source>
        <strain evidence="1 2">NBRC 106429</strain>
    </source>
</reference>